<dbReference type="PANTHER" id="PTHR21666">
    <property type="entry name" value="PEPTIDASE-RELATED"/>
    <property type="match status" value="1"/>
</dbReference>
<dbReference type="InterPro" id="IPR011055">
    <property type="entry name" value="Dup_hybrid_motif"/>
</dbReference>
<comment type="caution">
    <text evidence="2">The sequence shown here is derived from an EMBL/GenBank/DDBJ whole genome shotgun (WGS) entry which is preliminary data.</text>
</comment>
<dbReference type="PANTHER" id="PTHR21666:SF270">
    <property type="entry name" value="MUREIN HYDROLASE ACTIVATOR ENVC"/>
    <property type="match status" value="1"/>
</dbReference>
<dbReference type="RefSeq" id="WP_183563251.1">
    <property type="nucleotide sequence ID" value="NZ_CBCSLB010000006.1"/>
</dbReference>
<dbReference type="GO" id="GO:0004222">
    <property type="term" value="F:metalloendopeptidase activity"/>
    <property type="evidence" value="ECO:0007669"/>
    <property type="project" value="TreeGrafter"/>
</dbReference>
<evidence type="ECO:0000313" key="2">
    <source>
        <dbReference type="EMBL" id="MBB3152841.1"/>
    </source>
</evidence>
<protein>
    <recommendedName>
        <fullName evidence="1">M23ase beta-sheet core domain-containing protein</fullName>
    </recommendedName>
</protein>
<keyword evidence="3" id="KW-1185">Reference proteome</keyword>
<gene>
    <name evidence="2" type="ORF">FHS16_002898</name>
</gene>
<dbReference type="Gene3D" id="2.70.70.10">
    <property type="entry name" value="Glucose Permease (Domain IIA)"/>
    <property type="match status" value="1"/>
</dbReference>
<name>A0A7W5C840_9BACL</name>
<sequence>MKKSKAGHISHPGAIIITAFTCMLILASCISDGERNKEANSVTAQKEEIKDSLKRIGGEDIATALLAGEYERLYTQFSNPLKDVVTLKDFRSMGQDFVSDIHSFKLTSKLQLNGQESIVWDGQTGNKGLTAAIDEKGTINGIQIIQHSSYPQTDEAYSKTEFHFPFQGEWLVFWGGKNTFINYHYEYEPVRYAYDFVVEKNSYSYEGDPTVNESYYAFDEDVLAPAEGVVAAAVDGILDNDPVGTVNEDQPAGNMVTIRHSNGEYSTIAHLKKGSVTVKTGDTVAAGQLIGKCGNSGNSTEPHIHFQASAPADEANHATIPILFKDHIQPIRGDKVTGSIHS</sequence>
<accession>A0A7W5C840</accession>
<dbReference type="PROSITE" id="PS51257">
    <property type="entry name" value="PROKAR_LIPOPROTEIN"/>
    <property type="match status" value="1"/>
</dbReference>
<dbReference type="CDD" id="cd12797">
    <property type="entry name" value="M23_peptidase"/>
    <property type="match status" value="1"/>
</dbReference>
<dbReference type="Pfam" id="PF01551">
    <property type="entry name" value="Peptidase_M23"/>
    <property type="match status" value="1"/>
</dbReference>
<dbReference type="EMBL" id="JACHXW010000007">
    <property type="protein sequence ID" value="MBB3152841.1"/>
    <property type="molecule type" value="Genomic_DNA"/>
</dbReference>
<evidence type="ECO:0000259" key="1">
    <source>
        <dbReference type="Pfam" id="PF01551"/>
    </source>
</evidence>
<dbReference type="AlphaFoldDB" id="A0A7W5C840"/>
<feature type="domain" description="M23ase beta-sheet core" evidence="1">
    <location>
        <begin position="221"/>
        <end position="309"/>
    </location>
</feature>
<dbReference type="InterPro" id="IPR050570">
    <property type="entry name" value="Cell_wall_metabolism_enzyme"/>
</dbReference>
<reference evidence="2 3" key="1">
    <citation type="submission" date="2020-08" db="EMBL/GenBank/DDBJ databases">
        <title>Genomic Encyclopedia of Type Strains, Phase III (KMG-III): the genomes of soil and plant-associated and newly described type strains.</title>
        <authorList>
            <person name="Whitman W."/>
        </authorList>
    </citation>
    <scope>NUCLEOTIDE SEQUENCE [LARGE SCALE GENOMIC DNA]</scope>
    <source>
        <strain evidence="2 3">CECT 8234</strain>
    </source>
</reference>
<evidence type="ECO:0000313" key="3">
    <source>
        <dbReference type="Proteomes" id="UP000518605"/>
    </source>
</evidence>
<dbReference type="SUPFAM" id="SSF51261">
    <property type="entry name" value="Duplicated hybrid motif"/>
    <property type="match status" value="1"/>
</dbReference>
<dbReference type="Proteomes" id="UP000518605">
    <property type="component" value="Unassembled WGS sequence"/>
</dbReference>
<dbReference type="InterPro" id="IPR016047">
    <property type="entry name" value="M23ase_b-sheet_dom"/>
</dbReference>
<organism evidence="2 3">
    <name type="scientific">Paenibacillus endophyticus</name>
    <dbReference type="NCBI Taxonomy" id="1294268"/>
    <lineage>
        <taxon>Bacteria</taxon>
        <taxon>Bacillati</taxon>
        <taxon>Bacillota</taxon>
        <taxon>Bacilli</taxon>
        <taxon>Bacillales</taxon>
        <taxon>Paenibacillaceae</taxon>
        <taxon>Paenibacillus</taxon>
    </lineage>
</organism>
<proteinExistence type="predicted"/>